<dbReference type="NCBIfam" id="NF004612">
    <property type="entry name" value="PRK05943.1"/>
    <property type="match status" value="1"/>
</dbReference>
<evidence type="ECO:0000259" key="7">
    <source>
        <dbReference type="Pfam" id="PF14693"/>
    </source>
</evidence>
<evidence type="ECO:0000256" key="4">
    <source>
        <dbReference type="ARBA" id="ARBA00023274"/>
    </source>
</evidence>
<evidence type="ECO:0000313" key="8">
    <source>
        <dbReference type="EMBL" id="MDN0076629.1"/>
    </source>
</evidence>
<keyword evidence="4 5" id="KW-0687">Ribonucleoprotein</keyword>
<keyword evidence="3 5" id="KW-0689">Ribosomal protein</keyword>
<organism evidence="8 9">
    <name type="scientific">Crenobacter oryzisoli</name>
    <dbReference type="NCBI Taxonomy" id="3056844"/>
    <lineage>
        <taxon>Bacteria</taxon>
        <taxon>Pseudomonadati</taxon>
        <taxon>Pseudomonadota</taxon>
        <taxon>Betaproteobacteria</taxon>
        <taxon>Neisseriales</taxon>
        <taxon>Neisseriaceae</taxon>
        <taxon>Crenobacter</taxon>
    </lineage>
</organism>
<reference evidence="8" key="1">
    <citation type="submission" date="2023-06" db="EMBL/GenBank/DDBJ databases">
        <authorList>
            <person name="Zhang S."/>
        </authorList>
    </citation>
    <scope>NUCLEOTIDE SEQUENCE</scope>
    <source>
        <strain evidence="8">SG2303</strain>
    </source>
</reference>
<keyword evidence="2 5" id="KW-0694">RNA-binding</keyword>
<dbReference type="EMBL" id="JAUEDK010000038">
    <property type="protein sequence ID" value="MDN0076629.1"/>
    <property type="molecule type" value="Genomic_DNA"/>
</dbReference>
<dbReference type="InterPro" id="IPR020056">
    <property type="entry name" value="Rbsml_bL25/Gln-tRNA_synth_N"/>
</dbReference>
<comment type="subunit">
    <text evidence="5">Part of the 50S ribosomal subunit; part of the 5S rRNA/L5/L18/L25 subcomplex. Contacts the 5S rRNA. Binds to the 5S rRNA independently of L5 and L18.</text>
</comment>
<dbReference type="Pfam" id="PF14693">
    <property type="entry name" value="Ribosomal_TL5_C"/>
    <property type="match status" value="1"/>
</dbReference>
<dbReference type="InterPro" id="IPR020055">
    <property type="entry name" value="Ribosomal_bL25_short"/>
</dbReference>
<dbReference type="NCBIfam" id="NF004130">
    <property type="entry name" value="PRK05618.1-5"/>
    <property type="match status" value="1"/>
</dbReference>
<evidence type="ECO:0000259" key="6">
    <source>
        <dbReference type="Pfam" id="PF01386"/>
    </source>
</evidence>
<keyword evidence="1 5" id="KW-0699">rRNA-binding</keyword>
<dbReference type="InterPro" id="IPR029751">
    <property type="entry name" value="Ribosomal_L25_dom"/>
</dbReference>
<dbReference type="Pfam" id="PF01386">
    <property type="entry name" value="Ribosomal_L25p"/>
    <property type="match status" value="1"/>
</dbReference>
<dbReference type="InterPro" id="IPR001021">
    <property type="entry name" value="Ribosomal_bL25_long"/>
</dbReference>
<dbReference type="NCBIfam" id="TIGR00731">
    <property type="entry name" value="bL25_bact_ctc"/>
    <property type="match status" value="1"/>
</dbReference>
<comment type="function">
    <text evidence="5">This is one of the proteins that binds to the 5S RNA in the ribosome where it forms part of the central protuberance.</text>
</comment>
<dbReference type="RefSeq" id="WP_289831281.1">
    <property type="nucleotide sequence ID" value="NZ_JAUEDK010000038.1"/>
</dbReference>
<accession>A0ABT7XSW9</accession>
<feature type="domain" description="Large ribosomal subunit protein bL25 beta" evidence="7">
    <location>
        <begin position="100"/>
        <end position="185"/>
    </location>
</feature>
<dbReference type="NCBIfam" id="NF004128">
    <property type="entry name" value="PRK05618.1-2"/>
    <property type="match status" value="1"/>
</dbReference>
<protein>
    <recommendedName>
        <fullName evidence="5">Large ribosomal subunit protein bL25</fullName>
    </recommendedName>
    <alternativeName>
        <fullName evidence="5">General stress protein CTC</fullName>
    </alternativeName>
</protein>
<comment type="similarity">
    <text evidence="5">Belongs to the bacterial ribosomal protein bL25 family. CTC subfamily.</text>
</comment>
<proteinExistence type="inferred from homology"/>
<gene>
    <name evidence="5" type="primary">rplY</name>
    <name evidence="5" type="synonym">ctc</name>
    <name evidence="8" type="ORF">QU481_17335</name>
</gene>
<evidence type="ECO:0000256" key="2">
    <source>
        <dbReference type="ARBA" id="ARBA00022884"/>
    </source>
</evidence>
<sequence>MALELIAAKRVEQGTGASRRLRHAGQTPAVIYGGDKAPEAVTVDHNTVFYALKDEAFHTSVIELIVDGAKEPVLVRDFQMHPYKQQVMHVDFQRVNMSEKVHVRVPLHYVNADVSPAVKLHGGRLSYILNEVEVRALPGNLPNFIEVDLSATIGGQIVHLSDLKLPEGVESVSLLRNEDLAIASASGKVKAE</sequence>
<dbReference type="PANTHER" id="PTHR33284">
    <property type="entry name" value="RIBOSOMAL PROTEIN L25/GLN-TRNA SYNTHETASE, ANTI-CODON-BINDING DOMAIN-CONTAINING PROTEIN"/>
    <property type="match status" value="1"/>
</dbReference>
<dbReference type="Gene3D" id="2.170.120.20">
    <property type="entry name" value="Ribosomal protein L25, beta domain"/>
    <property type="match status" value="1"/>
</dbReference>
<name>A0ABT7XSW9_9NEIS</name>
<feature type="domain" description="Large ribosomal subunit protein bL25 L25" evidence="6">
    <location>
        <begin position="7"/>
        <end position="92"/>
    </location>
</feature>
<dbReference type="HAMAP" id="MF_01336">
    <property type="entry name" value="Ribosomal_bL25"/>
    <property type="match status" value="1"/>
</dbReference>
<evidence type="ECO:0000256" key="1">
    <source>
        <dbReference type="ARBA" id="ARBA00022730"/>
    </source>
</evidence>
<dbReference type="InterPro" id="IPR020930">
    <property type="entry name" value="Ribosomal_uL5_bac-type"/>
</dbReference>
<keyword evidence="9" id="KW-1185">Reference proteome</keyword>
<dbReference type="Gene3D" id="2.40.240.10">
    <property type="entry name" value="Ribosomal Protein L25, Chain P"/>
    <property type="match status" value="1"/>
</dbReference>
<dbReference type="InterPro" id="IPR037121">
    <property type="entry name" value="Ribosomal_bL25_C"/>
</dbReference>
<dbReference type="GO" id="GO:0005840">
    <property type="term" value="C:ribosome"/>
    <property type="evidence" value="ECO:0007669"/>
    <property type="project" value="UniProtKB-KW"/>
</dbReference>
<evidence type="ECO:0000313" key="9">
    <source>
        <dbReference type="Proteomes" id="UP001168540"/>
    </source>
</evidence>
<dbReference type="Proteomes" id="UP001168540">
    <property type="component" value="Unassembled WGS sequence"/>
</dbReference>
<dbReference type="InterPro" id="IPR011035">
    <property type="entry name" value="Ribosomal_bL25/Gln-tRNA_synth"/>
</dbReference>
<dbReference type="PANTHER" id="PTHR33284:SF1">
    <property type="entry name" value="RIBOSOMAL PROTEIN L25_GLN-TRNA SYNTHETASE, ANTI-CODON-BINDING DOMAIN-CONTAINING PROTEIN"/>
    <property type="match status" value="1"/>
</dbReference>
<evidence type="ECO:0000256" key="3">
    <source>
        <dbReference type="ARBA" id="ARBA00022980"/>
    </source>
</evidence>
<dbReference type="HAMAP" id="MF_01334">
    <property type="entry name" value="Ribosomal_bL25_CTC"/>
    <property type="match status" value="1"/>
</dbReference>
<dbReference type="CDD" id="cd00495">
    <property type="entry name" value="Ribosomal_L25_TL5_CTC"/>
    <property type="match status" value="1"/>
</dbReference>
<comment type="caution">
    <text evidence="8">The sequence shown here is derived from an EMBL/GenBank/DDBJ whole genome shotgun (WGS) entry which is preliminary data.</text>
</comment>
<evidence type="ECO:0000256" key="5">
    <source>
        <dbReference type="HAMAP-Rule" id="MF_01334"/>
    </source>
</evidence>
<dbReference type="InterPro" id="IPR020057">
    <property type="entry name" value="Ribosomal_bL25_b-dom"/>
</dbReference>
<dbReference type="SUPFAM" id="SSF50715">
    <property type="entry name" value="Ribosomal protein L25-like"/>
    <property type="match status" value="1"/>
</dbReference>